<protein>
    <submittedName>
        <fullName evidence="8">J domain-containing protein</fullName>
    </submittedName>
</protein>
<dbReference type="Pfam" id="PF01556">
    <property type="entry name" value="DnaJ_C"/>
    <property type="match status" value="1"/>
</dbReference>
<dbReference type="InterPro" id="IPR018253">
    <property type="entry name" value="DnaJ_domain_CS"/>
</dbReference>
<evidence type="ECO:0000259" key="7">
    <source>
        <dbReference type="PROSITE" id="PS50076"/>
    </source>
</evidence>
<gene>
    <name evidence="8" type="ORF">FBD94_08095</name>
</gene>
<reference evidence="8 9" key="1">
    <citation type="submission" date="2019-04" db="EMBL/GenBank/DDBJ databases">
        <title>Pedobacter sp. RP-1-16 sp. nov., isolated from Arctic soil.</title>
        <authorList>
            <person name="Dahal R.H."/>
            <person name="Kim D.-U."/>
        </authorList>
    </citation>
    <scope>NUCLEOTIDE SEQUENCE [LARGE SCALE GENOMIC DNA]</scope>
    <source>
        <strain evidence="8 9">RP-1-16</strain>
    </source>
</reference>
<dbReference type="SUPFAM" id="SSF46565">
    <property type="entry name" value="Chaperone J-domain"/>
    <property type="match status" value="1"/>
</dbReference>
<evidence type="ECO:0000256" key="4">
    <source>
        <dbReference type="ARBA" id="ARBA00022833"/>
    </source>
</evidence>
<dbReference type="FunFam" id="2.60.260.20:FF:000005">
    <property type="entry name" value="Chaperone protein dnaJ 1, mitochondrial"/>
    <property type="match status" value="1"/>
</dbReference>
<evidence type="ECO:0000256" key="2">
    <source>
        <dbReference type="ARBA" id="ARBA00022737"/>
    </source>
</evidence>
<dbReference type="Pfam" id="PF00226">
    <property type="entry name" value="DnaJ"/>
    <property type="match status" value="1"/>
</dbReference>
<evidence type="ECO:0000313" key="9">
    <source>
        <dbReference type="Proteomes" id="UP000309594"/>
    </source>
</evidence>
<accession>A0A4U1GKT3</accession>
<dbReference type="InterPro" id="IPR002939">
    <property type="entry name" value="DnaJ_C"/>
</dbReference>
<dbReference type="EMBL" id="SWDX01000003">
    <property type="protein sequence ID" value="TKC62172.1"/>
    <property type="molecule type" value="Genomic_DNA"/>
</dbReference>
<keyword evidence="3" id="KW-0863">Zinc-finger</keyword>
<dbReference type="InterPro" id="IPR008971">
    <property type="entry name" value="HSP40/DnaJ_pept-bd"/>
</dbReference>
<evidence type="ECO:0000313" key="8">
    <source>
        <dbReference type="EMBL" id="TKC62172.1"/>
    </source>
</evidence>
<dbReference type="PRINTS" id="PR00625">
    <property type="entry name" value="JDOMAIN"/>
</dbReference>
<dbReference type="Proteomes" id="UP000309594">
    <property type="component" value="Unassembled WGS sequence"/>
</dbReference>
<dbReference type="GO" id="GO:0008270">
    <property type="term" value="F:zinc ion binding"/>
    <property type="evidence" value="ECO:0007669"/>
    <property type="project" value="UniProtKB-KW"/>
</dbReference>
<dbReference type="AlphaFoldDB" id="A0A4U1GKT3"/>
<dbReference type="PANTHER" id="PTHR43096:SF52">
    <property type="entry name" value="DNAJ HOMOLOG 1, MITOCHONDRIAL-RELATED"/>
    <property type="match status" value="1"/>
</dbReference>
<feature type="compositionally biased region" description="Polar residues" evidence="6">
    <location>
        <begin position="81"/>
        <end position="96"/>
    </location>
</feature>
<dbReference type="SUPFAM" id="SSF49493">
    <property type="entry name" value="HSP40/DnaJ peptide-binding domain"/>
    <property type="match status" value="2"/>
</dbReference>
<dbReference type="Gene3D" id="1.10.287.110">
    <property type="entry name" value="DnaJ domain"/>
    <property type="match status" value="1"/>
</dbReference>
<name>A0A4U1GKT3_9SPHI</name>
<sequence length="312" mass="34765">MAFIDYYKILGVNKTASSEDIKKAYRKLARKYHPDLNPNDKEANKLFQQINEANEALSDPEKRKKYDEYGEHWKNADQFEQAKQSRGRQQAYQGSGNPYGRSSAGGYTAGGYTAEDFGSGDFSDFFESMFGGATGRQGRSQVKYKGHDYQAELKLNLLDAYKTHKQTITVNDKTLRITIPAGIADGQVIKLKGQGGPGTNGGPNGDLYITINVTEHPVFKRLNDDIYINKEIDLYTAVLGGEVMVDTLDGKVKLKVAAGTQNGTKVRLKNKGFPLYKKEGDFGNLFVSYIVKIPTALTDRQKELFEELQNLA</sequence>
<dbReference type="PANTHER" id="PTHR43096">
    <property type="entry name" value="DNAJ HOMOLOG 1, MITOCHONDRIAL-RELATED"/>
    <property type="match status" value="1"/>
</dbReference>
<proteinExistence type="predicted"/>
<dbReference type="CDD" id="cd06257">
    <property type="entry name" value="DnaJ"/>
    <property type="match status" value="1"/>
</dbReference>
<organism evidence="8 9">
    <name type="scientific">Pedobacter hiemivivus</name>
    <dbReference type="NCBI Taxonomy" id="2530454"/>
    <lineage>
        <taxon>Bacteria</taxon>
        <taxon>Pseudomonadati</taxon>
        <taxon>Bacteroidota</taxon>
        <taxon>Sphingobacteriia</taxon>
        <taxon>Sphingobacteriales</taxon>
        <taxon>Sphingobacteriaceae</taxon>
        <taxon>Pedobacter</taxon>
    </lineage>
</organism>
<keyword evidence="2" id="KW-0677">Repeat</keyword>
<dbReference type="InterPro" id="IPR036869">
    <property type="entry name" value="J_dom_sf"/>
</dbReference>
<keyword evidence="1" id="KW-0479">Metal-binding</keyword>
<dbReference type="GO" id="GO:0051082">
    <property type="term" value="F:unfolded protein binding"/>
    <property type="evidence" value="ECO:0007669"/>
    <property type="project" value="InterPro"/>
</dbReference>
<dbReference type="CDD" id="cd10747">
    <property type="entry name" value="DnaJ_C"/>
    <property type="match status" value="1"/>
</dbReference>
<dbReference type="GO" id="GO:0005737">
    <property type="term" value="C:cytoplasm"/>
    <property type="evidence" value="ECO:0007669"/>
    <property type="project" value="TreeGrafter"/>
</dbReference>
<evidence type="ECO:0000256" key="1">
    <source>
        <dbReference type="ARBA" id="ARBA00022723"/>
    </source>
</evidence>
<evidence type="ECO:0000256" key="5">
    <source>
        <dbReference type="ARBA" id="ARBA00023186"/>
    </source>
</evidence>
<evidence type="ECO:0000256" key="6">
    <source>
        <dbReference type="SAM" id="MobiDB-lite"/>
    </source>
</evidence>
<keyword evidence="5" id="KW-0143">Chaperone</keyword>
<dbReference type="GO" id="GO:0042026">
    <property type="term" value="P:protein refolding"/>
    <property type="evidence" value="ECO:0007669"/>
    <property type="project" value="TreeGrafter"/>
</dbReference>
<evidence type="ECO:0000256" key="3">
    <source>
        <dbReference type="ARBA" id="ARBA00022771"/>
    </source>
</evidence>
<feature type="domain" description="J" evidence="7">
    <location>
        <begin position="5"/>
        <end position="70"/>
    </location>
</feature>
<dbReference type="RefSeq" id="WP_136879824.1">
    <property type="nucleotide sequence ID" value="NZ_SWDX01000003.1"/>
</dbReference>
<dbReference type="Gene3D" id="2.60.260.20">
    <property type="entry name" value="Urease metallochaperone UreE, N-terminal domain"/>
    <property type="match status" value="2"/>
</dbReference>
<feature type="region of interest" description="Disordered" evidence="6">
    <location>
        <begin position="80"/>
        <end position="102"/>
    </location>
</feature>
<dbReference type="PROSITE" id="PS50076">
    <property type="entry name" value="DNAJ_2"/>
    <property type="match status" value="1"/>
</dbReference>
<dbReference type="PROSITE" id="PS00636">
    <property type="entry name" value="DNAJ_1"/>
    <property type="match status" value="1"/>
</dbReference>
<keyword evidence="4" id="KW-0862">Zinc</keyword>
<dbReference type="InterPro" id="IPR001623">
    <property type="entry name" value="DnaJ_domain"/>
</dbReference>
<dbReference type="SMART" id="SM00271">
    <property type="entry name" value="DnaJ"/>
    <property type="match status" value="1"/>
</dbReference>
<comment type="caution">
    <text evidence="8">The sequence shown here is derived from an EMBL/GenBank/DDBJ whole genome shotgun (WGS) entry which is preliminary data.</text>
</comment>